<feature type="domain" description="Bacterial Ig-like" evidence="3">
    <location>
        <begin position="616"/>
        <end position="683"/>
    </location>
</feature>
<keyword evidence="2" id="KW-0732">Signal</keyword>
<reference evidence="4 5" key="1">
    <citation type="submission" date="2020-06" db="EMBL/GenBank/DDBJ databases">
        <title>Nonomuraea sp. SMC257, a novel actinomycete isolated from soil.</title>
        <authorList>
            <person name="Chanama M."/>
        </authorList>
    </citation>
    <scope>NUCLEOTIDE SEQUENCE [LARGE SCALE GENOMIC DNA]</scope>
    <source>
        <strain evidence="4 5">SMC257</strain>
    </source>
</reference>
<dbReference type="Gene3D" id="2.180.10.10">
    <property type="entry name" value="RHS repeat-associated core"/>
    <property type="match status" value="2"/>
</dbReference>
<dbReference type="PANTHER" id="PTHR32305:SF15">
    <property type="entry name" value="PROTEIN RHSA-RELATED"/>
    <property type="match status" value="1"/>
</dbReference>
<feature type="chain" id="PRO_5031150740" evidence="2">
    <location>
        <begin position="39"/>
        <end position="1991"/>
    </location>
</feature>
<evidence type="ECO:0000313" key="4">
    <source>
        <dbReference type="EMBL" id="NUW30591.1"/>
    </source>
</evidence>
<evidence type="ECO:0000256" key="1">
    <source>
        <dbReference type="SAM" id="MobiDB-lite"/>
    </source>
</evidence>
<comment type="caution">
    <text evidence="4">The sequence shown here is derived from an EMBL/GenBank/DDBJ whole genome shotgun (WGS) entry which is preliminary data.</text>
</comment>
<dbReference type="NCBIfam" id="NF033679">
    <property type="entry name" value="DNRLRE_dom"/>
    <property type="match status" value="1"/>
</dbReference>
<feature type="region of interest" description="Disordered" evidence="1">
    <location>
        <begin position="585"/>
        <end position="619"/>
    </location>
</feature>
<accession>A0A7Y6I334</accession>
<dbReference type="NCBIfam" id="TIGR03696">
    <property type="entry name" value="Rhs_assc_core"/>
    <property type="match status" value="1"/>
</dbReference>
<dbReference type="InterPro" id="IPR050708">
    <property type="entry name" value="T6SS_VgrG/RHS"/>
</dbReference>
<dbReference type="Proteomes" id="UP000586042">
    <property type="component" value="Unassembled WGS sequence"/>
</dbReference>
<dbReference type="PANTHER" id="PTHR32305">
    <property type="match status" value="1"/>
</dbReference>
<feature type="compositionally biased region" description="Low complexity" evidence="1">
    <location>
        <begin position="57"/>
        <end position="66"/>
    </location>
</feature>
<organism evidence="4 5">
    <name type="scientific">Nonomuraea montanisoli</name>
    <dbReference type="NCBI Taxonomy" id="2741721"/>
    <lineage>
        <taxon>Bacteria</taxon>
        <taxon>Bacillati</taxon>
        <taxon>Actinomycetota</taxon>
        <taxon>Actinomycetes</taxon>
        <taxon>Streptosporangiales</taxon>
        <taxon>Streptosporangiaceae</taxon>
        <taxon>Nonomuraea</taxon>
    </lineage>
</organism>
<gene>
    <name evidence="4" type="ORF">HTZ77_04020</name>
</gene>
<sequence length="1991" mass="209238">MALNRARVRRTTPADRAIAAVLSATLAMSVADIPTAYADTPSPQPSPAAAAPPDPSTAPAGPSAPDESSARLTARLTGKRVEIEAARTETSSTYANPDGSLTEEMFAGPVRVRDGAGWKPVDLALTAAGDGTVTPRSHGRALRIGGGASGARQAAAAGTDLISVTAGDARVTLRWMGALPSPQVSDQTVTYPGVLPGADLTVTATRTGAEQFLLLKQRPAAPLSYRLRLDAPGLKARQAKDGGVELVGKGGKVAATVPAPVMWDARVDQSSGEHPHRAPVKMEVSGKDLVLTPDPAFLNDPATAYPVTVDPSLNVGEAFDTFVQQGYNTDNSASEELKLGNNGSGQIAKSFITWNTSGLAGRKILSATLNLWNFHSWSCTAKNWEVWSADQASTSSRYPGPAMAAKYATSSQTKGFGSGCADGWVTANVTSLAQYWADKGWAKSGMGLRASDESDPYGWKRFNSGNAASHTPYVAVTYNSYPSTPTSVWTSPNSEVNGVLATNTVTPQLFAHVGDADGGNVRAKFEVYDGGTAVVTGLYGAYVASGGFSDAAMPAGKLADGRTYTLKGWTNDGSLDSKQVLSRQFTVDTRRPPAPRLTSGSHPDSGWHGDAGEPASFTATPADSDVVKIAYRLDDGDTATAATTGAAVTFTVTPQAAGPHTLTVYALDRAGNASEAVTYRFNVGAGALAAPADGTRTARRAELAATGRGEYDRVTFQWRRASTDGWADIPVAQVLGADGKPLTAWPVAATVADGTATVSGLTWNLVDQLGGDGAVQVRAVFASASDSAGTPAADVVADRQASGAETRNVGPGSVNLLTGDFRVEESEAELFGLALSRTISSRDPKAGTRIASQASPFGPEWSAGGVSDVADSEYAALRETSASSVEVTLVDGTPIQFTRTGDGWKPEEGAEDLTLTGSYTLKDADGVVTTFTKPAGATSYLPATTTPPGANNITRYVYEAASGAQRLKAVIAPTSAVSDPGADCALPSPKPGCRVLELVYATQTGGGDYAGRVKQVLFHDSGAPVAVAQYAYDGAGRLAQSWDPRVAPALKTAYGYDAGGRLTSLTPPGQLPWTFVHDADGRLTSAVRQGLKPGTADRAEGENRTSIVYNVPLDKAAGGPADLRPQHTAAWGQHDNPTDATAVFPGDQIPDGRSWTRATVTYLDANGRQVNQLTPGGHLSATEHDKFGNVVRELSEGNRELALGTSPRLAELGLSGLPTAERAELLSRRSTYDDGGTRELETLGPLHVVSVGGEGTAAMEHTVNAYDQGRPGDAPTKDLVTRTEVSARLLSGEDRDKRVTATEYDWALGKPLKTVKDPGGLNLVTATSYDGDGNPVKTVLPKGNDAATTITTYYTASGGAPCGGKPAWAGLVCRTAPAGKITGGGDNPDELPTALTTYDRYGNPLTVSETANGVTRVTNTAYDPAGRRIRQWITGGVGEALGAVATVYAPDSGEVAEQQRLDAAGDITERIVTAHDRLGRRMSYTDADGGVTRTEYDLLDRTAKVTDSAPSTVTYGYDTAVEPRGLAVTMTDSVAGTFTARYDADGEFASGDLPGGLHVSVTDDETGTDVARVYTKDGLDQPVLSEQVTESVHGQWAADARGDAGYERAYGYDRAGRLTSARESAAGVCTLRRYGFDDNSNRTRLATQSQEGTCPEADDAAATITSYAYDSGDRLTGDGYRYDALGRTTALPGGTTFDYHVNDLARRQSVGGGTMTWSLDPADRFRSTAAATGTVVNHYGSDGDSPRWSAEPGGKVLRNVSGFDGDLAAVTGASGDTRLQLTTLHGDVGTEYTLGTATAAVVDADEYGVARGPARRYGWLGGKQRAADTLDGTMLMGVRLYNPSLGRFLQLDPVPGGSANAYEYCSGDPVNCTDLDGQWGCGWCRKLRHKARHVWRRAKVHYRSFRYGWNTGRGWGGFVHRWASSGRRWVSRGSFIVGVGFGTYSCLRRRTLSGCARAYWENSAIGGLSGALYGIGRGSWRWRHWWRRTHR</sequence>
<evidence type="ECO:0000259" key="3">
    <source>
        <dbReference type="Pfam" id="PF19077"/>
    </source>
</evidence>
<dbReference type="RefSeq" id="WP_175588068.1">
    <property type="nucleotide sequence ID" value="NZ_JABWGN010000002.1"/>
</dbReference>
<feature type="compositionally biased region" description="Pro residues" evidence="1">
    <location>
        <begin position="42"/>
        <end position="56"/>
    </location>
</feature>
<keyword evidence="5" id="KW-1185">Reference proteome</keyword>
<name>A0A7Y6I334_9ACTN</name>
<dbReference type="InterPro" id="IPR022385">
    <property type="entry name" value="Rhs_assc_core"/>
</dbReference>
<feature type="region of interest" description="Disordered" evidence="1">
    <location>
        <begin position="37"/>
        <end position="71"/>
    </location>
</feature>
<evidence type="ECO:0000256" key="2">
    <source>
        <dbReference type="SAM" id="SignalP"/>
    </source>
</evidence>
<evidence type="ECO:0000313" key="5">
    <source>
        <dbReference type="Proteomes" id="UP000586042"/>
    </source>
</evidence>
<protein>
    <submittedName>
        <fullName evidence="4">RHS repeat protein</fullName>
    </submittedName>
</protein>
<dbReference type="EMBL" id="JABWGN010000002">
    <property type="protein sequence ID" value="NUW30591.1"/>
    <property type="molecule type" value="Genomic_DNA"/>
</dbReference>
<feature type="signal peptide" evidence="2">
    <location>
        <begin position="1"/>
        <end position="38"/>
    </location>
</feature>
<proteinExistence type="predicted"/>
<dbReference type="GO" id="GO:0005975">
    <property type="term" value="P:carbohydrate metabolic process"/>
    <property type="evidence" value="ECO:0007669"/>
    <property type="project" value="UniProtKB-ARBA"/>
</dbReference>
<dbReference type="Gene3D" id="2.60.40.10">
    <property type="entry name" value="Immunoglobulins"/>
    <property type="match status" value="1"/>
</dbReference>
<dbReference type="InterPro" id="IPR044016">
    <property type="entry name" value="Big_13"/>
</dbReference>
<dbReference type="Pfam" id="PF19077">
    <property type="entry name" value="Big_13"/>
    <property type="match status" value="1"/>
</dbReference>
<dbReference type="InterPro" id="IPR013783">
    <property type="entry name" value="Ig-like_fold"/>
</dbReference>